<dbReference type="Pfam" id="PF04134">
    <property type="entry name" value="DCC1-like"/>
    <property type="match status" value="1"/>
</dbReference>
<dbReference type="RefSeq" id="WP_194020669.1">
    <property type="nucleotide sequence ID" value="NZ_JADEVV010000055.1"/>
</dbReference>
<evidence type="ECO:0000313" key="1">
    <source>
        <dbReference type="EMBL" id="MBE9255253.1"/>
    </source>
</evidence>
<proteinExistence type="predicted"/>
<dbReference type="InterPro" id="IPR007263">
    <property type="entry name" value="DCC1-like"/>
</dbReference>
<sequence>MKNWQIELLYDGECPLCLREVNFLRSKDRGRGLVNFVDIAQPDYNPQDHGDVSFEDAMARIHAVKADGTVIKNVAVFREVYEVLGIGWLYAPTSWPIIGPLVDRIYDFWADRRLSWTGRPSLAEILAQREKGMCANGDCALPVASGSEANN</sequence>
<dbReference type="Proteomes" id="UP000658720">
    <property type="component" value="Unassembled WGS sequence"/>
</dbReference>
<dbReference type="PANTHER" id="PTHR34290:SF2">
    <property type="entry name" value="OS04G0668800 PROTEIN"/>
    <property type="match status" value="1"/>
</dbReference>
<organism evidence="1 2">
    <name type="scientific">Synechocystis salina LEGE 00031</name>
    <dbReference type="NCBI Taxonomy" id="1828736"/>
    <lineage>
        <taxon>Bacteria</taxon>
        <taxon>Bacillati</taxon>
        <taxon>Cyanobacteriota</taxon>
        <taxon>Cyanophyceae</taxon>
        <taxon>Synechococcales</taxon>
        <taxon>Merismopediaceae</taxon>
        <taxon>Synechocystis</taxon>
    </lineage>
</organism>
<gene>
    <name evidence="1" type="ORF">IQ217_15705</name>
</gene>
<keyword evidence="2" id="KW-1185">Reference proteome</keyword>
<evidence type="ECO:0000313" key="2">
    <source>
        <dbReference type="Proteomes" id="UP000658720"/>
    </source>
</evidence>
<reference evidence="1 2" key="1">
    <citation type="submission" date="2020-10" db="EMBL/GenBank/DDBJ databases">
        <authorList>
            <person name="Castelo-Branco R."/>
            <person name="Eusebio N."/>
            <person name="Adriana R."/>
            <person name="Vieira A."/>
            <person name="Brugerolle De Fraissinette N."/>
            <person name="Rezende De Castro R."/>
            <person name="Schneider M.P."/>
            <person name="Vasconcelos V."/>
            <person name="Leao P.N."/>
        </authorList>
    </citation>
    <scope>NUCLEOTIDE SEQUENCE [LARGE SCALE GENOMIC DNA]</scope>
    <source>
        <strain evidence="1 2">LEGE 00031</strain>
    </source>
</reference>
<name>A0ABR9VV81_9SYNC</name>
<dbReference type="InterPro" id="IPR044691">
    <property type="entry name" value="DCC1_Trx"/>
</dbReference>
<dbReference type="EMBL" id="JADEVV010000055">
    <property type="protein sequence ID" value="MBE9255253.1"/>
    <property type="molecule type" value="Genomic_DNA"/>
</dbReference>
<protein>
    <submittedName>
        <fullName evidence="1">Thiol-disulfide oxidoreductase DCC family protein</fullName>
    </submittedName>
</protein>
<dbReference type="PANTHER" id="PTHR34290">
    <property type="entry name" value="SI:CH73-390P7.2"/>
    <property type="match status" value="1"/>
</dbReference>
<accession>A0ABR9VV81</accession>
<comment type="caution">
    <text evidence="1">The sequence shown here is derived from an EMBL/GenBank/DDBJ whole genome shotgun (WGS) entry which is preliminary data.</text>
</comment>